<organism evidence="3 4">
    <name type="scientific">Maioricimonas rarisocia</name>
    <dbReference type="NCBI Taxonomy" id="2528026"/>
    <lineage>
        <taxon>Bacteria</taxon>
        <taxon>Pseudomonadati</taxon>
        <taxon>Planctomycetota</taxon>
        <taxon>Planctomycetia</taxon>
        <taxon>Planctomycetales</taxon>
        <taxon>Planctomycetaceae</taxon>
        <taxon>Maioricimonas</taxon>
    </lineage>
</organism>
<comment type="similarity">
    <text evidence="1">Belongs to the short-chain dehydrogenases/reductases (SDR) family.</text>
</comment>
<dbReference type="InterPro" id="IPR020904">
    <property type="entry name" value="Sc_DH/Rdtase_CS"/>
</dbReference>
<gene>
    <name evidence="3" type="primary">fabG_8</name>
    <name evidence="3" type="ORF">Mal4_47220</name>
</gene>
<dbReference type="PRINTS" id="PR00081">
    <property type="entry name" value="GDHRDH"/>
</dbReference>
<name>A0A517ZCZ6_9PLAN</name>
<keyword evidence="2 3" id="KW-0560">Oxidoreductase</keyword>
<dbReference type="PANTHER" id="PTHR48107:SF7">
    <property type="entry name" value="RE15974P"/>
    <property type="match status" value="1"/>
</dbReference>
<dbReference type="EC" id="1.1.1.100" evidence="3"/>
<dbReference type="FunFam" id="3.40.50.720:FF:000084">
    <property type="entry name" value="Short-chain dehydrogenase reductase"/>
    <property type="match status" value="1"/>
</dbReference>
<evidence type="ECO:0000256" key="2">
    <source>
        <dbReference type="ARBA" id="ARBA00023002"/>
    </source>
</evidence>
<dbReference type="AlphaFoldDB" id="A0A517ZCZ6"/>
<evidence type="ECO:0000313" key="3">
    <source>
        <dbReference type="EMBL" id="QDU40366.1"/>
    </source>
</evidence>
<evidence type="ECO:0000313" key="4">
    <source>
        <dbReference type="Proteomes" id="UP000320496"/>
    </source>
</evidence>
<dbReference type="Proteomes" id="UP000320496">
    <property type="component" value="Chromosome"/>
</dbReference>
<reference evidence="3 4" key="1">
    <citation type="submission" date="2019-02" db="EMBL/GenBank/DDBJ databases">
        <title>Deep-cultivation of Planctomycetes and their phenomic and genomic characterization uncovers novel biology.</title>
        <authorList>
            <person name="Wiegand S."/>
            <person name="Jogler M."/>
            <person name="Boedeker C."/>
            <person name="Pinto D."/>
            <person name="Vollmers J."/>
            <person name="Rivas-Marin E."/>
            <person name="Kohn T."/>
            <person name="Peeters S.H."/>
            <person name="Heuer A."/>
            <person name="Rast P."/>
            <person name="Oberbeckmann S."/>
            <person name="Bunk B."/>
            <person name="Jeske O."/>
            <person name="Meyerdierks A."/>
            <person name="Storesund J.E."/>
            <person name="Kallscheuer N."/>
            <person name="Luecker S."/>
            <person name="Lage O.M."/>
            <person name="Pohl T."/>
            <person name="Merkel B.J."/>
            <person name="Hornburger P."/>
            <person name="Mueller R.-W."/>
            <person name="Bruemmer F."/>
            <person name="Labrenz M."/>
            <person name="Spormann A.M."/>
            <person name="Op den Camp H."/>
            <person name="Overmann J."/>
            <person name="Amann R."/>
            <person name="Jetten M.S.M."/>
            <person name="Mascher T."/>
            <person name="Medema M.H."/>
            <person name="Devos D.P."/>
            <person name="Kaster A.-K."/>
            <person name="Ovreas L."/>
            <person name="Rohde M."/>
            <person name="Galperin M.Y."/>
            <person name="Jogler C."/>
        </authorList>
    </citation>
    <scope>NUCLEOTIDE SEQUENCE [LARGE SCALE GENOMIC DNA]</scope>
    <source>
        <strain evidence="3 4">Mal4</strain>
    </source>
</reference>
<dbReference type="SUPFAM" id="SSF51735">
    <property type="entry name" value="NAD(P)-binding Rossmann-fold domains"/>
    <property type="match status" value="1"/>
</dbReference>
<dbReference type="KEGG" id="mri:Mal4_47220"/>
<dbReference type="InterPro" id="IPR002347">
    <property type="entry name" value="SDR_fam"/>
</dbReference>
<dbReference type="PANTHER" id="PTHR48107">
    <property type="entry name" value="NADPH-DEPENDENT ALDEHYDE REDUCTASE-LIKE PROTEIN, CHLOROPLASTIC-RELATED"/>
    <property type="match status" value="1"/>
</dbReference>
<dbReference type="Pfam" id="PF13561">
    <property type="entry name" value="adh_short_C2"/>
    <property type="match status" value="1"/>
</dbReference>
<accession>A0A517ZCZ6</accession>
<evidence type="ECO:0000256" key="1">
    <source>
        <dbReference type="ARBA" id="ARBA00006484"/>
    </source>
</evidence>
<dbReference type="Gene3D" id="3.40.50.720">
    <property type="entry name" value="NAD(P)-binding Rossmann-like Domain"/>
    <property type="match status" value="1"/>
</dbReference>
<proteinExistence type="inferred from homology"/>
<dbReference type="PRINTS" id="PR00080">
    <property type="entry name" value="SDRFAMILY"/>
</dbReference>
<dbReference type="CDD" id="cd05233">
    <property type="entry name" value="SDR_c"/>
    <property type="match status" value="1"/>
</dbReference>
<dbReference type="InterPro" id="IPR036291">
    <property type="entry name" value="NAD(P)-bd_dom_sf"/>
</dbReference>
<dbReference type="EMBL" id="CP036275">
    <property type="protein sequence ID" value="QDU40366.1"/>
    <property type="molecule type" value="Genomic_DNA"/>
</dbReference>
<dbReference type="GO" id="GO:0004316">
    <property type="term" value="F:3-oxoacyl-[acyl-carrier-protein] reductase (NADPH) activity"/>
    <property type="evidence" value="ECO:0007669"/>
    <property type="project" value="UniProtKB-EC"/>
</dbReference>
<keyword evidence="4" id="KW-1185">Reference proteome</keyword>
<sequence length="267" mass="28459">MAVVTGANHGIGAAIAKELAWRGYRVAMTWLEPTGYAYRNVDSSRIIHTQGGQDEADRVLREITTEGGEAVSISADLSKPDEIIAVLEAARSAFGPVDTLINNAAHAEADDTIEATDAASIDRTFSVNVRGSLLLIQTFLRQYREAGLSQGAIVNISTNAAQCDPFEINYGSSKAAVEAFTRGLCVALGPYGVRVNAVAPGPVHTGIPKSYITPELEQALIPRIPLGRCGQPEDIARAVRFLVSDDAQWISGQVLTVDGGHTWGRCQ</sequence>
<dbReference type="PROSITE" id="PS00061">
    <property type="entry name" value="ADH_SHORT"/>
    <property type="match status" value="1"/>
</dbReference>
<protein>
    <submittedName>
        <fullName evidence="3">3-oxoacyl-[acyl-carrier-protein] reductase FabG</fullName>
        <ecNumber evidence="3">1.1.1.100</ecNumber>
    </submittedName>
</protein>